<protein>
    <submittedName>
        <fullName evidence="2">Uncharacterized protein</fullName>
    </submittedName>
</protein>
<proteinExistence type="predicted"/>
<evidence type="ECO:0000313" key="2">
    <source>
        <dbReference type="EMBL" id="ATZ30167.1"/>
    </source>
</evidence>
<dbReference type="EMBL" id="CP024976">
    <property type="protein sequence ID" value="ATZ30167.1"/>
    <property type="molecule type" value="Genomic_DNA"/>
</dbReference>
<organism evidence="2 3">
    <name type="scientific">Escherichia coli</name>
    <dbReference type="NCBI Taxonomy" id="562"/>
    <lineage>
        <taxon>Bacteria</taxon>
        <taxon>Pseudomonadati</taxon>
        <taxon>Pseudomonadota</taxon>
        <taxon>Gammaproteobacteria</taxon>
        <taxon>Enterobacterales</taxon>
        <taxon>Enterobacteriaceae</taxon>
        <taxon>Escherichia</taxon>
    </lineage>
</organism>
<reference evidence="2 3" key="1">
    <citation type="submission" date="2017-11" db="EMBL/GenBank/DDBJ databases">
        <title>Escherichia coli CV839-15 Genome sequencing and assembly.</title>
        <authorList>
            <person name="Li Z."/>
            <person name="Song N."/>
            <person name="Li W."/>
            <person name="Philip H.R."/>
            <person name="Bu Z."/>
            <person name="Siguo L."/>
        </authorList>
    </citation>
    <scope>NUCLEOTIDE SEQUENCE [LARGE SCALE GENOMIC DNA]</scope>
    <source>
        <strain evidence="2 3">CV839-15</strain>
        <plasmid evidence="3">Plasmid pcv839-15-p2</plasmid>
    </source>
</reference>
<sequence length="66" mass="7894">MTIANINLSFLYYFGIFYWLNLCLYFYIARFFKLINAHYCVLMADLGCLALSRSSHEQTEHHLYLC</sequence>
<keyword evidence="1" id="KW-0812">Transmembrane</keyword>
<keyword evidence="2" id="KW-0614">Plasmid</keyword>
<geneLocation type="plasmid" evidence="3">
    <name>pcv839-15-p2</name>
</geneLocation>
<accession>A0A2H4TKU9</accession>
<keyword evidence="1" id="KW-0472">Membrane</keyword>
<feature type="transmembrane region" description="Helical" evidence="1">
    <location>
        <begin position="6"/>
        <end position="28"/>
    </location>
</feature>
<evidence type="ECO:0000256" key="1">
    <source>
        <dbReference type="SAM" id="Phobius"/>
    </source>
</evidence>
<gene>
    <name evidence="2" type="ORF">CV83915_2p0165</name>
</gene>
<dbReference type="AlphaFoldDB" id="A0A2H4TKU9"/>
<keyword evidence="1" id="KW-1133">Transmembrane helix</keyword>
<dbReference type="Proteomes" id="UP000236551">
    <property type="component" value="Plasmid pCV839-15-p2"/>
</dbReference>
<name>A0A2H4TKU9_ECOLX</name>
<evidence type="ECO:0000313" key="3">
    <source>
        <dbReference type="Proteomes" id="UP000236551"/>
    </source>
</evidence>